<dbReference type="GeneID" id="36587807"/>
<protein>
    <submittedName>
        <fullName evidence="2">Alpha/beta-hydrolase</fullName>
    </submittedName>
</protein>
<sequence length="431" mass="48860">MQGLWRGLGLGLGKTKFVEDGGGEAEQKKEVRSWRIGKEAYEKKMVHHQGIKQLWESKWKFPCSISVYPFHDGKFEDFEPVFQDLIKRNINDGTSAEYTKAFFPIAASLTSKGDEILTSNPKQASDLYLRAACLYRIARFPYISAFPTVNDDTKWEAWTLQKAVYLKAAKTWEQPVTEVMIPHTHKSGEDRSEIPAYARFPKQERKGKVPAVLLMTGLDGYRPDNTQRSEEFINRGWAAVIVEIPGTADCPADPKDPESSERLWDSVLGWMEKDRRFDMGKVLVWGLSSGGYHAVRIAHTHKERLKGVIAQGAGVHEFFDKEWIEKADGHEYPFLLSPAMALKHGYTNVEAYKNGVQKKFSLLKLGILEKPSTRLLLINGTHDGLMPIEDSILLFDHGTPKEARFFDKALHMGYPMANASVYPWMESVMAS</sequence>
<reference evidence="2 3" key="1">
    <citation type="submission" date="2016-04" db="EMBL/GenBank/DDBJ databases">
        <title>A degradative enzymes factory behind the ericoid mycorrhizal symbiosis.</title>
        <authorList>
            <consortium name="DOE Joint Genome Institute"/>
            <person name="Martino E."/>
            <person name="Morin E."/>
            <person name="Grelet G."/>
            <person name="Kuo A."/>
            <person name="Kohler A."/>
            <person name="Daghino S."/>
            <person name="Barry K."/>
            <person name="Choi C."/>
            <person name="Cichocki N."/>
            <person name="Clum A."/>
            <person name="Copeland A."/>
            <person name="Hainaut M."/>
            <person name="Haridas S."/>
            <person name="Labutti K."/>
            <person name="Lindquist E."/>
            <person name="Lipzen A."/>
            <person name="Khouja H.-R."/>
            <person name="Murat C."/>
            <person name="Ohm R."/>
            <person name="Olson A."/>
            <person name="Spatafora J."/>
            <person name="Veneault-Fourrey C."/>
            <person name="Henrissat B."/>
            <person name="Grigoriev I."/>
            <person name="Martin F."/>
            <person name="Perotto S."/>
        </authorList>
    </citation>
    <scope>NUCLEOTIDE SEQUENCE [LARGE SCALE GENOMIC DNA]</scope>
    <source>
        <strain evidence="2 3">E</strain>
    </source>
</reference>
<dbReference type="SUPFAM" id="SSF53474">
    <property type="entry name" value="alpha/beta-Hydrolases"/>
    <property type="match status" value="1"/>
</dbReference>
<dbReference type="FunFam" id="3.40.50.1820:FF:000145">
    <property type="entry name" value="Pigment biosynthesis protein"/>
    <property type="match status" value="1"/>
</dbReference>
<dbReference type="EMBL" id="KZ613783">
    <property type="protein sequence ID" value="PMD62267.1"/>
    <property type="molecule type" value="Genomic_DNA"/>
</dbReference>
<evidence type="ECO:0000256" key="1">
    <source>
        <dbReference type="ARBA" id="ARBA00022801"/>
    </source>
</evidence>
<evidence type="ECO:0000313" key="2">
    <source>
        <dbReference type="EMBL" id="PMD62267.1"/>
    </source>
</evidence>
<dbReference type="PANTHER" id="PTHR22946">
    <property type="entry name" value="DIENELACTONE HYDROLASE DOMAIN-CONTAINING PROTEIN-RELATED"/>
    <property type="match status" value="1"/>
</dbReference>
<organism evidence="2 3">
    <name type="scientific">Hyaloscypha bicolor E</name>
    <dbReference type="NCBI Taxonomy" id="1095630"/>
    <lineage>
        <taxon>Eukaryota</taxon>
        <taxon>Fungi</taxon>
        <taxon>Dikarya</taxon>
        <taxon>Ascomycota</taxon>
        <taxon>Pezizomycotina</taxon>
        <taxon>Leotiomycetes</taxon>
        <taxon>Helotiales</taxon>
        <taxon>Hyaloscyphaceae</taxon>
        <taxon>Hyaloscypha</taxon>
        <taxon>Hyaloscypha bicolor</taxon>
    </lineage>
</organism>
<accession>A0A2J6TGX6</accession>
<dbReference type="Proteomes" id="UP000235371">
    <property type="component" value="Unassembled WGS sequence"/>
</dbReference>
<dbReference type="AlphaFoldDB" id="A0A2J6TGX6"/>
<dbReference type="InterPro" id="IPR010520">
    <property type="entry name" value="FrsA-like"/>
</dbReference>
<dbReference type="InterPro" id="IPR029058">
    <property type="entry name" value="AB_hydrolase_fold"/>
</dbReference>
<dbReference type="PANTHER" id="PTHR22946:SF12">
    <property type="entry name" value="CONIDIAL PIGMENT BIOSYNTHESIS PROTEIN AYG1 (AFU_ORTHOLOGUE AFUA_2G17550)"/>
    <property type="match status" value="1"/>
</dbReference>
<dbReference type="GO" id="GO:0016787">
    <property type="term" value="F:hydrolase activity"/>
    <property type="evidence" value="ECO:0007669"/>
    <property type="project" value="UniProtKB-KW"/>
</dbReference>
<dbReference type="Gene3D" id="3.40.50.1820">
    <property type="entry name" value="alpha/beta hydrolase"/>
    <property type="match status" value="1"/>
</dbReference>
<evidence type="ECO:0000313" key="3">
    <source>
        <dbReference type="Proteomes" id="UP000235371"/>
    </source>
</evidence>
<proteinExistence type="predicted"/>
<dbReference type="InterPro" id="IPR050261">
    <property type="entry name" value="FrsA_esterase"/>
</dbReference>
<dbReference type="OrthoDB" id="5409895at2759"/>
<keyword evidence="1 2" id="KW-0378">Hydrolase</keyword>
<gene>
    <name evidence="2" type="ORF">K444DRAFT_610368</name>
</gene>
<dbReference type="STRING" id="1095630.A0A2J6TGX6"/>
<dbReference type="InParanoid" id="A0A2J6TGX6"/>
<dbReference type="Pfam" id="PF06500">
    <property type="entry name" value="FrsA-like"/>
    <property type="match status" value="1"/>
</dbReference>
<keyword evidence="3" id="KW-1185">Reference proteome</keyword>
<dbReference type="RefSeq" id="XP_024739171.1">
    <property type="nucleotide sequence ID" value="XM_024879730.1"/>
</dbReference>
<name>A0A2J6TGX6_9HELO</name>